<feature type="transmembrane region" description="Helical" evidence="1">
    <location>
        <begin position="368"/>
        <end position="388"/>
    </location>
</feature>
<feature type="transmembrane region" description="Helical" evidence="1">
    <location>
        <begin position="212"/>
        <end position="230"/>
    </location>
</feature>
<keyword evidence="1" id="KW-0472">Membrane</keyword>
<evidence type="ECO:0000313" key="2">
    <source>
        <dbReference type="EMBL" id="RGS41367.1"/>
    </source>
</evidence>
<dbReference type="InterPro" id="IPR025686">
    <property type="entry name" value="Glucos_trans_II"/>
</dbReference>
<organism evidence="2 3">
    <name type="scientific">Roseburia hominis</name>
    <dbReference type="NCBI Taxonomy" id="301301"/>
    <lineage>
        <taxon>Bacteria</taxon>
        <taxon>Bacillati</taxon>
        <taxon>Bacillota</taxon>
        <taxon>Clostridia</taxon>
        <taxon>Lachnospirales</taxon>
        <taxon>Lachnospiraceae</taxon>
        <taxon>Roseburia</taxon>
    </lineage>
</organism>
<feature type="transmembrane region" description="Helical" evidence="1">
    <location>
        <begin position="338"/>
        <end position="356"/>
    </location>
</feature>
<evidence type="ECO:0000313" key="3">
    <source>
        <dbReference type="Proteomes" id="UP000266172"/>
    </source>
</evidence>
<keyword evidence="1" id="KW-0812">Transmembrane</keyword>
<feature type="transmembrane region" description="Helical" evidence="1">
    <location>
        <begin position="16"/>
        <end position="36"/>
    </location>
</feature>
<proteinExistence type="predicted"/>
<reference evidence="2 3" key="1">
    <citation type="submission" date="2018-08" db="EMBL/GenBank/DDBJ databases">
        <title>A genome reference for cultivated species of the human gut microbiota.</title>
        <authorList>
            <person name="Zou Y."/>
            <person name="Xue W."/>
            <person name="Luo G."/>
        </authorList>
    </citation>
    <scope>NUCLEOTIDE SEQUENCE [LARGE SCALE GENOMIC DNA]</scope>
    <source>
        <strain evidence="2 3">AF22-12AC</strain>
    </source>
</reference>
<feature type="transmembrane region" description="Helical" evidence="1">
    <location>
        <begin position="184"/>
        <end position="200"/>
    </location>
</feature>
<feature type="transmembrane region" description="Helical" evidence="1">
    <location>
        <begin position="136"/>
        <end position="155"/>
    </location>
</feature>
<protein>
    <recommendedName>
        <fullName evidence="4">Glucosyl transferase GtrII</fullName>
    </recommendedName>
</protein>
<evidence type="ECO:0008006" key="4">
    <source>
        <dbReference type="Google" id="ProtNLM"/>
    </source>
</evidence>
<dbReference type="RefSeq" id="WP_118097104.1">
    <property type="nucleotide sequence ID" value="NZ_QRVL01000003.1"/>
</dbReference>
<dbReference type="Pfam" id="PF14264">
    <property type="entry name" value="Glucos_trans_II"/>
    <property type="match status" value="1"/>
</dbReference>
<feature type="transmembrane region" description="Helical" evidence="1">
    <location>
        <begin position="112"/>
        <end position="130"/>
    </location>
</feature>
<dbReference type="Proteomes" id="UP000266172">
    <property type="component" value="Unassembled WGS sequence"/>
</dbReference>
<accession>A0A395VAV8</accession>
<sequence>MKSVVMRDLRDYVRKYWGLLAASMAAMLICFGYLVFCGNIRIDTEELINHPGSSLGWLAIGRWELAWLKHLLGLGTHQVIKSGILFFLFFWLGANLLTFGIYERSGKKKSRYWIFLLLYVTSNIWCYQIYFSLQQAEVAFAMLLLIEAAFLMSGIGAGTVTNLLRAFAAGVLLFIGLGSYQALAVYYIAVCLVFFLAELTAEREQGGYLRQILWMIVHFGVVYLCYHWYMSTFLVSSDYMDSQMGWGRLPALACIKNVLRTLKNLLLGHGPRNFSFYGCGVVLLLVLAGSVLACRKKQELPWEKKKIRYSLLGLAGLVLAPLLLTAYMGEMIVTRSQFALPVAGAFLGMYVTERLAELWNGRDRGTGYWLLLVCRLCICLVIAVQTGYDLRLAVTDEIRCREDEQKTQQLLERLAGADGGELLQLPVVFVGYQEADLPEWCRRTEMYGWSFYGWDYSMENPTGATHRICGFVQAYTGNVLREDATEEQKRHAVELAGQMKNFPEEGSVLVTEDCVVVRLSEVKEQMPTDWW</sequence>
<comment type="caution">
    <text evidence="2">The sequence shown here is derived from an EMBL/GenBank/DDBJ whole genome shotgun (WGS) entry which is preliminary data.</text>
</comment>
<feature type="transmembrane region" description="Helical" evidence="1">
    <location>
        <begin position="307"/>
        <end position="326"/>
    </location>
</feature>
<keyword evidence="1" id="KW-1133">Transmembrane helix</keyword>
<dbReference type="AlphaFoldDB" id="A0A395VAV8"/>
<evidence type="ECO:0000256" key="1">
    <source>
        <dbReference type="SAM" id="Phobius"/>
    </source>
</evidence>
<gene>
    <name evidence="2" type="ORF">DWX93_06890</name>
</gene>
<dbReference type="EMBL" id="QRVL01000003">
    <property type="protein sequence ID" value="RGS41367.1"/>
    <property type="molecule type" value="Genomic_DNA"/>
</dbReference>
<feature type="transmembrane region" description="Helical" evidence="1">
    <location>
        <begin position="79"/>
        <end position="100"/>
    </location>
</feature>
<name>A0A395VAV8_9FIRM</name>
<feature type="transmembrane region" description="Helical" evidence="1">
    <location>
        <begin position="274"/>
        <end position="295"/>
    </location>
</feature>